<dbReference type="AlphaFoldDB" id="X1TE83"/>
<dbReference type="SUPFAM" id="SSF56747">
    <property type="entry name" value="Prim-pol domain"/>
    <property type="match status" value="1"/>
</dbReference>
<dbReference type="EMBL" id="BARW01005354">
    <property type="protein sequence ID" value="GAI78349.1"/>
    <property type="molecule type" value="Genomic_DNA"/>
</dbReference>
<reference evidence="2" key="1">
    <citation type="journal article" date="2014" name="Front. Microbiol.">
        <title>High frequency of phylogenetically diverse reductive dehalogenase-homologous genes in deep subseafloor sedimentary metagenomes.</title>
        <authorList>
            <person name="Kawai M."/>
            <person name="Futagami T."/>
            <person name="Toyoda A."/>
            <person name="Takaki Y."/>
            <person name="Nishi S."/>
            <person name="Hori S."/>
            <person name="Arai W."/>
            <person name="Tsubouchi T."/>
            <person name="Morono Y."/>
            <person name="Uchiyama I."/>
            <person name="Ito T."/>
            <person name="Fujiyama A."/>
            <person name="Inagaki F."/>
            <person name="Takami H."/>
        </authorList>
    </citation>
    <scope>NUCLEOTIDE SEQUENCE</scope>
    <source>
        <strain evidence="2">Expedition CK06-06</strain>
    </source>
</reference>
<gene>
    <name evidence="2" type="ORF">S12H4_11732</name>
</gene>
<organism evidence="2">
    <name type="scientific">marine sediment metagenome</name>
    <dbReference type="NCBI Taxonomy" id="412755"/>
    <lineage>
        <taxon>unclassified sequences</taxon>
        <taxon>metagenomes</taxon>
        <taxon>ecological metagenomes</taxon>
    </lineage>
</organism>
<protein>
    <recommendedName>
        <fullName evidence="1">DNA primase/polymerase bifunctional N-terminal domain-containing protein</fullName>
    </recommendedName>
</protein>
<accession>X1TE83</accession>
<feature type="domain" description="DNA primase/polymerase bifunctional N-terminal" evidence="1">
    <location>
        <begin position="9"/>
        <end position="148"/>
    </location>
</feature>
<comment type="caution">
    <text evidence="2">The sequence shown here is derived from an EMBL/GenBank/DDBJ whole genome shotgun (WGS) entry which is preliminary data.</text>
</comment>
<dbReference type="Pfam" id="PF09250">
    <property type="entry name" value="Prim-Pol"/>
    <property type="match status" value="1"/>
</dbReference>
<dbReference type="CDD" id="cd04859">
    <property type="entry name" value="Prim_Pol"/>
    <property type="match status" value="1"/>
</dbReference>
<sequence length="148" mass="16585">MTEEQRFYCEDFTGRGIRLYPISRNKKPLIKDWPNKATTDMAQVALWGTKWPSCNFCALAGKGSGVLILDVDVKNNQPGLESLARLEEEYGSFDTFTVKTPSGGLHLYFKYPEGQEMRNINNFPDHPGMELKAYHAGCVIPGSVYSNG</sequence>
<evidence type="ECO:0000313" key="2">
    <source>
        <dbReference type="EMBL" id="GAI78349.1"/>
    </source>
</evidence>
<name>X1TE83_9ZZZZ</name>
<evidence type="ECO:0000259" key="1">
    <source>
        <dbReference type="SMART" id="SM00943"/>
    </source>
</evidence>
<dbReference type="InterPro" id="IPR015330">
    <property type="entry name" value="DNA_primase/pol_bifunc_N"/>
</dbReference>
<feature type="non-terminal residue" evidence="2">
    <location>
        <position position="148"/>
    </location>
</feature>
<dbReference type="SMART" id="SM00943">
    <property type="entry name" value="Prim-Pol"/>
    <property type="match status" value="1"/>
</dbReference>
<proteinExistence type="predicted"/>